<dbReference type="EMBL" id="VITW01000001">
    <property type="protein sequence ID" value="TWB83619.1"/>
    <property type="molecule type" value="Genomic_DNA"/>
</dbReference>
<reference evidence="1 2" key="1">
    <citation type="submission" date="2019-06" db="EMBL/GenBank/DDBJ databases">
        <title>Genomic Encyclopedia of Type Strains, Phase IV (KMG-V): Genome sequencing to study the core and pangenomes of soil and plant-associated prokaryotes.</title>
        <authorList>
            <person name="Whitman W."/>
        </authorList>
    </citation>
    <scope>NUCLEOTIDE SEQUENCE [LARGE SCALE GENOMIC DNA]</scope>
    <source>
        <strain evidence="1 2">BR 10556</strain>
    </source>
</reference>
<dbReference type="OrthoDB" id="8255879at2"/>
<dbReference type="Proteomes" id="UP000315914">
    <property type="component" value="Unassembled WGS sequence"/>
</dbReference>
<protein>
    <submittedName>
        <fullName evidence="1">Uncharacterized protein</fullName>
    </submittedName>
</protein>
<dbReference type="RefSeq" id="WP_080138505.1">
    <property type="nucleotide sequence ID" value="NZ_LWIG01000033.1"/>
</dbReference>
<evidence type="ECO:0000313" key="1">
    <source>
        <dbReference type="EMBL" id="TWB83619.1"/>
    </source>
</evidence>
<name>A0A560KKI5_9BRAD</name>
<keyword evidence="2" id="KW-1185">Reference proteome</keyword>
<evidence type="ECO:0000313" key="2">
    <source>
        <dbReference type="Proteomes" id="UP000315914"/>
    </source>
</evidence>
<gene>
    <name evidence="1" type="ORF">FBZ95_10153</name>
</gene>
<comment type="caution">
    <text evidence="1">The sequence shown here is derived from an EMBL/GenBank/DDBJ whole genome shotgun (WGS) entry which is preliminary data.</text>
</comment>
<organism evidence="1 2">
    <name type="scientific">Bradyrhizobium sacchari</name>
    <dbReference type="NCBI Taxonomy" id="1399419"/>
    <lineage>
        <taxon>Bacteria</taxon>
        <taxon>Pseudomonadati</taxon>
        <taxon>Pseudomonadota</taxon>
        <taxon>Alphaproteobacteria</taxon>
        <taxon>Hyphomicrobiales</taxon>
        <taxon>Nitrobacteraceae</taxon>
        <taxon>Bradyrhizobium</taxon>
    </lineage>
</organism>
<accession>A0A560KKI5</accession>
<sequence length="60" mass="6879">MKDYQAQLEKLRTDAAECALIRDLATDKAKRELFDRLADHLTVLAKHVELAMLERHKGGM</sequence>
<proteinExistence type="predicted"/>
<dbReference type="AlphaFoldDB" id="A0A560KKI5"/>